<organism evidence="1 2">
    <name type="scientific">Salmonella phage GSW6</name>
    <dbReference type="NCBI Taxonomy" id="3025422"/>
    <lineage>
        <taxon>Viruses</taxon>
        <taxon>Duplodnaviria</taxon>
        <taxon>Heunggongvirae</taxon>
        <taxon>Uroviricota</taxon>
        <taxon>Caudoviricetes</taxon>
        <taxon>Demerecviridae</taxon>
        <taxon>Markadamsvirinae</taxon>
        <taxon>Epseptimavirus</taxon>
        <taxon>Epseptimavirus GSW6</taxon>
    </lineage>
</organism>
<name>A0AAE9YH61_9CAUD</name>
<dbReference type="EMBL" id="OQ362005">
    <property type="protein sequence ID" value="WCX68711.1"/>
    <property type="molecule type" value="Genomic_DNA"/>
</dbReference>
<evidence type="ECO:0000313" key="2">
    <source>
        <dbReference type="Proteomes" id="UP001217333"/>
    </source>
</evidence>
<sequence>MEMIMLIALGASLVAILGLICCCSHLNTKNLQLKCENEILNREAKQYSIAARKLLDKLENK</sequence>
<protein>
    <submittedName>
        <fullName evidence="1">Uncharacterized protein</fullName>
    </submittedName>
</protein>
<evidence type="ECO:0000313" key="1">
    <source>
        <dbReference type="EMBL" id="WCX68711.1"/>
    </source>
</evidence>
<proteinExistence type="predicted"/>
<reference evidence="1" key="1">
    <citation type="submission" date="2023-01" db="EMBL/GenBank/DDBJ databases">
        <authorList>
            <person name="Bringhurst R.M."/>
            <person name="Homer T.E."/>
        </authorList>
    </citation>
    <scope>NUCLEOTIDE SEQUENCE</scope>
</reference>
<dbReference type="Proteomes" id="UP001217333">
    <property type="component" value="Segment"/>
</dbReference>
<dbReference type="RefSeq" id="YP_012772458.1">
    <property type="nucleotide sequence ID" value="NC_111398.1"/>
</dbReference>
<accession>A0AAE9YH61</accession>
<keyword evidence="2" id="KW-1185">Reference proteome</keyword>